<dbReference type="AlphaFoldDB" id="A0A1E5XR43"/>
<gene>
    <name evidence="13" type="ORF">VW23_018400</name>
</gene>
<feature type="domain" description="PLD phosphodiesterase" evidence="12">
    <location>
        <begin position="89"/>
        <end position="116"/>
    </location>
</feature>
<proteinExistence type="inferred from homology"/>
<evidence type="ECO:0000313" key="13">
    <source>
        <dbReference type="EMBL" id="OEO31059.1"/>
    </source>
</evidence>
<evidence type="ECO:0000256" key="10">
    <source>
        <dbReference type="ARBA" id="ARBA00023098"/>
    </source>
</evidence>
<protein>
    <recommendedName>
        <fullName evidence="6">Phospholipase D</fullName>
        <ecNumber evidence="5">3.1.4.4</ecNumber>
    </recommendedName>
    <alternativeName>
        <fullName evidence="11">Choline phosphatase</fullName>
    </alternativeName>
</protein>
<accession>A0A1E5XR43</accession>
<evidence type="ECO:0000256" key="8">
    <source>
        <dbReference type="ARBA" id="ARBA00022801"/>
    </source>
</evidence>
<evidence type="ECO:0000256" key="4">
    <source>
        <dbReference type="ARBA" id="ARBA00008664"/>
    </source>
</evidence>
<evidence type="ECO:0000256" key="5">
    <source>
        <dbReference type="ARBA" id="ARBA00012027"/>
    </source>
</evidence>
<dbReference type="InterPro" id="IPR025202">
    <property type="entry name" value="PLD-like_dom"/>
</dbReference>
<dbReference type="GO" id="GO:0006793">
    <property type="term" value="P:phosphorus metabolic process"/>
    <property type="evidence" value="ECO:0007669"/>
    <property type="project" value="UniProtKB-ARBA"/>
</dbReference>
<dbReference type="PANTHER" id="PTHR43856">
    <property type="entry name" value="CARDIOLIPIN HYDROLASE"/>
    <property type="match status" value="1"/>
</dbReference>
<evidence type="ECO:0000256" key="11">
    <source>
        <dbReference type="ARBA" id="ARBA00029594"/>
    </source>
</evidence>
<dbReference type="GO" id="GO:0005576">
    <property type="term" value="C:extracellular region"/>
    <property type="evidence" value="ECO:0007669"/>
    <property type="project" value="UniProtKB-SubCell"/>
</dbReference>
<keyword evidence="10" id="KW-0443">Lipid metabolism</keyword>
<evidence type="ECO:0000256" key="3">
    <source>
        <dbReference type="ARBA" id="ARBA00004613"/>
    </source>
</evidence>
<dbReference type="InterPro" id="IPR001736">
    <property type="entry name" value="PLipase_D/transphosphatidylase"/>
</dbReference>
<organism evidence="13 14">
    <name type="scientific">Devosia insulae DS-56</name>
    <dbReference type="NCBI Taxonomy" id="1116389"/>
    <lineage>
        <taxon>Bacteria</taxon>
        <taxon>Pseudomonadati</taxon>
        <taxon>Pseudomonadota</taxon>
        <taxon>Alphaproteobacteria</taxon>
        <taxon>Hyphomicrobiales</taxon>
        <taxon>Devosiaceae</taxon>
        <taxon>Devosia</taxon>
    </lineage>
</organism>
<reference evidence="13 14" key="1">
    <citation type="journal article" date="2015" name="Genome Announc.">
        <title>Genome Assemblies of Three Soil-Associated Devosia species: D. insulae, D. limi, and D. soli.</title>
        <authorList>
            <person name="Hassan Y.I."/>
            <person name="Lepp D."/>
            <person name="Zhou T."/>
        </authorList>
    </citation>
    <scope>NUCLEOTIDE SEQUENCE [LARGE SCALE GENOMIC DNA]</scope>
    <source>
        <strain evidence="13 14">DS-56</strain>
    </source>
</reference>
<comment type="caution">
    <text evidence="13">The sequence shown here is derived from an EMBL/GenBank/DDBJ whole genome shotgun (WGS) entry which is preliminary data.</text>
</comment>
<dbReference type="GO" id="GO:0004630">
    <property type="term" value="F:phospholipase D activity"/>
    <property type="evidence" value="ECO:0007669"/>
    <property type="project" value="UniProtKB-EC"/>
</dbReference>
<dbReference type="OrthoDB" id="9762009at2"/>
<evidence type="ECO:0000256" key="1">
    <source>
        <dbReference type="ARBA" id="ARBA00000798"/>
    </source>
</evidence>
<comment type="catalytic activity">
    <reaction evidence="1">
        <text>a 1,2-diacyl-sn-glycero-3-phosphocholine + H2O = a 1,2-diacyl-sn-glycero-3-phosphate + choline + H(+)</text>
        <dbReference type="Rhea" id="RHEA:14445"/>
        <dbReference type="ChEBI" id="CHEBI:15354"/>
        <dbReference type="ChEBI" id="CHEBI:15377"/>
        <dbReference type="ChEBI" id="CHEBI:15378"/>
        <dbReference type="ChEBI" id="CHEBI:57643"/>
        <dbReference type="ChEBI" id="CHEBI:58608"/>
        <dbReference type="EC" id="3.1.4.4"/>
    </reaction>
</comment>
<evidence type="ECO:0000313" key="14">
    <source>
        <dbReference type="Proteomes" id="UP000095463"/>
    </source>
</evidence>
<dbReference type="Pfam" id="PF13091">
    <property type="entry name" value="PLDc_2"/>
    <property type="match status" value="2"/>
</dbReference>
<sequence length="327" mass="36540">MNIETLIVQPDDGIAPVLQFLRSATEEILVKQFTFDHPALLAEVLAQHARGIRVRVMLNGVKSTGERINDNTFATLEAAGIAVSWSCPDFVVTHEKSVIVDRQRLLLATFNFMEKYFSGTRDYGIIVADAAAAAELGACFDSDWDRVVFEPLHSHRLAWSPGNARSLVCDLIDHAATSIDIQHPKFAEPVIFERIHAALLRGVHVRVLCGGKHGLHQPDLMYSFALWRLFRELGGKLHKQTNLRSHAKLILVDGARALVSTQNLDQPAFDTRREVGIVVDDLSVARQIASVFERDWALSKRYEPPYPTALLDDPDDETHHACELAHD</sequence>
<dbReference type="PANTHER" id="PTHR43856:SF1">
    <property type="entry name" value="MITOCHONDRIAL CARDIOLIPIN HYDROLASE"/>
    <property type="match status" value="1"/>
</dbReference>
<comment type="function">
    <text evidence="2">Could be a virulence factor.</text>
</comment>
<feature type="domain" description="PLD phosphodiesterase" evidence="12">
    <location>
        <begin position="241"/>
        <end position="268"/>
    </location>
</feature>
<keyword evidence="8" id="KW-0378">Hydrolase</keyword>
<dbReference type="InterPro" id="IPR051406">
    <property type="entry name" value="PLD_domain"/>
</dbReference>
<dbReference type="CDD" id="cd09128">
    <property type="entry name" value="PLDc_unchar1_2"/>
    <property type="match status" value="1"/>
</dbReference>
<name>A0A1E5XR43_9HYPH</name>
<dbReference type="SUPFAM" id="SSF56024">
    <property type="entry name" value="Phospholipase D/nuclease"/>
    <property type="match status" value="2"/>
</dbReference>
<dbReference type="GO" id="GO:0016042">
    <property type="term" value="P:lipid catabolic process"/>
    <property type="evidence" value="ECO:0007669"/>
    <property type="project" value="UniProtKB-KW"/>
</dbReference>
<dbReference type="Gene3D" id="3.30.870.10">
    <property type="entry name" value="Endonuclease Chain A"/>
    <property type="match status" value="2"/>
</dbReference>
<comment type="similarity">
    <text evidence="4">Belongs to the phospholipase D family.</text>
</comment>
<dbReference type="RefSeq" id="WP_069909795.1">
    <property type="nucleotide sequence ID" value="NZ_LAJE02000173.1"/>
</dbReference>
<keyword evidence="7" id="KW-0964">Secreted</keyword>
<evidence type="ECO:0000256" key="6">
    <source>
        <dbReference type="ARBA" id="ARBA00018392"/>
    </source>
</evidence>
<dbReference type="EMBL" id="LAJE02000173">
    <property type="protein sequence ID" value="OEO31059.1"/>
    <property type="molecule type" value="Genomic_DNA"/>
</dbReference>
<evidence type="ECO:0000256" key="2">
    <source>
        <dbReference type="ARBA" id="ARBA00003145"/>
    </source>
</evidence>
<dbReference type="EC" id="3.1.4.4" evidence="5"/>
<keyword evidence="14" id="KW-1185">Reference proteome</keyword>
<evidence type="ECO:0000256" key="9">
    <source>
        <dbReference type="ARBA" id="ARBA00022963"/>
    </source>
</evidence>
<evidence type="ECO:0000259" key="12">
    <source>
        <dbReference type="PROSITE" id="PS50035"/>
    </source>
</evidence>
<keyword evidence="9" id="KW-0442">Lipid degradation</keyword>
<dbReference type="GO" id="GO:0016891">
    <property type="term" value="F:RNA endonuclease activity producing 5'-phosphomonoesters, hydrolytic mechanism"/>
    <property type="evidence" value="ECO:0007669"/>
    <property type="project" value="TreeGrafter"/>
</dbReference>
<dbReference type="PROSITE" id="PS50035">
    <property type="entry name" value="PLD"/>
    <property type="match status" value="2"/>
</dbReference>
<comment type="subcellular location">
    <subcellularLocation>
        <location evidence="3">Secreted</location>
    </subcellularLocation>
</comment>
<dbReference type="Proteomes" id="UP000095463">
    <property type="component" value="Unassembled WGS sequence"/>
</dbReference>
<evidence type="ECO:0000256" key="7">
    <source>
        <dbReference type="ARBA" id="ARBA00022525"/>
    </source>
</evidence>